<dbReference type="Pfam" id="PF13200">
    <property type="entry name" value="DUF4015"/>
    <property type="match status" value="1"/>
</dbReference>
<comment type="caution">
    <text evidence="3">The sequence shown here is derived from an EMBL/GenBank/DDBJ whole genome shotgun (WGS) entry which is preliminary data.</text>
</comment>
<reference evidence="3 4" key="1">
    <citation type="journal article" date="2016" name="Nat. Commun.">
        <title>Thousands of microbial genomes shed light on interconnected biogeochemical processes in an aquifer system.</title>
        <authorList>
            <person name="Anantharaman K."/>
            <person name="Brown C.T."/>
            <person name="Hug L.A."/>
            <person name="Sharon I."/>
            <person name="Castelle C.J."/>
            <person name="Probst A.J."/>
            <person name="Thomas B.C."/>
            <person name="Singh A."/>
            <person name="Wilkins M.J."/>
            <person name="Karaoz U."/>
            <person name="Brodie E.L."/>
            <person name="Williams K.H."/>
            <person name="Hubbard S.S."/>
            <person name="Banfield J.F."/>
        </authorList>
    </citation>
    <scope>NUCLEOTIDE SEQUENCE [LARGE SCALE GENOMIC DNA]</scope>
</reference>
<proteinExistence type="predicted"/>
<organism evidence="3 4">
    <name type="scientific">Candidatus Nomurabacteria bacterium RIFCSPLOWO2_01_FULL_33_17</name>
    <dbReference type="NCBI Taxonomy" id="1801764"/>
    <lineage>
        <taxon>Bacteria</taxon>
        <taxon>Candidatus Nomuraibacteriota</taxon>
    </lineage>
</organism>
<evidence type="ECO:0000313" key="4">
    <source>
        <dbReference type="Proteomes" id="UP000178184"/>
    </source>
</evidence>
<feature type="transmembrane region" description="Helical" evidence="1">
    <location>
        <begin position="6"/>
        <end position="28"/>
    </location>
</feature>
<name>A0A1F6WQ98_9BACT</name>
<keyword evidence="1" id="KW-1133">Transmembrane helix</keyword>
<accession>A0A1F6WQ98</accession>
<sequence>MKEHKIHHLIAISGFVLIGVFFIFGTLYSKKTEIKIIKQEQKDILELNKKYITKPIHVKGIYMSSWVAGTKSVRDNLTILIYKTEINSVVIDFKDSTGIVSIPAQIDATIDRKNAQSNRVINLKDYIQELHDNDVYVIARIACFQDPIYSKNHINGSVQNLNGSLWVDKHNLSWVDPANKDFQKYILDLSIEAYDLGFDEINLDYIRYPTDGSIHKVFPISMENSQQNVIKQFVIYMHDNLKNKNIPLSISVFGQIVSDKNDMGIGQYYEDLLPYVDSISPMIYPSHFYKGYKDLINPEKSPYDTIYFSLKDAIYRRDLLGVDTEIRPWLQDFSLAVSYNEKEVEAQIKAANDLGIYSFLLWDPKNHYTEEALKVEFN</sequence>
<dbReference type="EMBL" id="MFUO01000012">
    <property type="protein sequence ID" value="OGI84058.1"/>
    <property type="molecule type" value="Genomic_DNA"/>
</dbReference>
<keyword evidence="1" id="KW-0472">Membrane</keyword>
<evidence type="ECO:0000259" key="2">
    <source>
        <dbReference type="Pfam" id="PF13200"/>
    </source>
</evidence>
<dbReference type="InterPro" id="IPR017853">
    <property type="entry name" value="GH"/>
</dbReference>
<evidence type="ECO:0000313" key="3">
    <source>
        <dbReference type="EMBL" id="OGI84058.1"/>
    </source>
</evidence>
<dbReference type="InterPro" id="IPR025275">
    <property type="entry name" value="DUF4015"/>
</dbReference>
<dbReference type="SUPFAM" id="SSF51445">
    <property type="entry name" value="(Trans)glycosidases"/>
    <property type="match status" value="1"/>
</dbReference>
<protein>
    <recommendedName>
        <fullName evidence="2">DUF4015 domain-containing protein</fullName>
    </recommendedName>
</protein>
<keyword evidence="1" id="KW-0812">Transmembrane</keyword>
<evidence type="ECO:0000256" key="1">
    <source>
        <dbReference type="SAM" id="Phobius"/>
    </source>
</evidence>
<feature type="domain" description="DUF4015" evidence="2">
    <location>
        <begin position="60"/>
        <end position="368"/>
    </location>
</feature>
<gene>
    <name evidence="3" type="ORF">A2903_01855</name>
</gene>
<dbReference type="Proteomes" id="UP000178184">
    <property type="component" value="Unassembled WGS sequence"/>
</dbReference>
<dbReference type="STRING" id="1801764.A2903_01855"/>
<dbReference type="AlphaFoldDB" id="A0A1F6WQ98"/>